<gene>
    <name evidence="4" type="ORF">K432DRAFT_446477</name>
</gene>
<dbReference type="Proteomes" id="UP000250266">
    <property type="component" value="Unassembled WGS sequence"/>
</dbReference>
<feature type="compositionally biased region" description="Acidic residues" evidence="2">
    <location>
        <begin position="309"/>
        <end position="318"/>
    </location>
</feature>
<feature type="region of interest" description="Disordered" evidence="2">
    <location>
        <begin position="372"/>
        <end position="401"/>
    </location>
</feature>
<feature type="region of interest" description="Disordered" evidence="2">
    <location>
        <begin position="422"/>
        <end position="468"/>
    </location>
</feature>
<feature type="compositionally biased region" description="Polar residues" evidence="2">
    <location>
        <begin position="380"/>
        <end position="401"/>
    </location>
</feature>
<feature type="compositionally biased region" description="Polar residues" evidence="2">
    <location>
        <begin position="232"/>
        <end position="264"/>
    </location>
</feature>
<feature type="compositionally biased region" description="Low complexity" evidence="2">
    <location>
        <begin position="112"/>
        <end position="128"/>
    </location>
</feature>
<dbReference type="EMBL" id="KV745276">
    <property type="protein sequence ID" value="OCK75769.1"/>
    <property type="molecule type" value="Genomic_DNA"/>
</dbReference>
<accession>A0A8E2JBD6</accession>
<name>A0A8E2JBD6_9PEZI</name>
<dbReference type="OrthoDB" id="289721at2759"/>
<feature type="coiled-coil region" evidence="1">
    <location>
        <begin position="492"/>
        <end position="528"/>
    </location>
</feature>
<sequence>MPSLFLHEHDNNIQEAGRYCYPDHSHFHQKLYPLHENEYIHSLIQSAADNQDACVKGTSLDHDDTAVAAPFYPLRLRRPPPRPLMATMTFSRETSGMVNMDAPPGSPPDLTNSNKSSKSSSLHSSSLSDMIGPNDISHFEDIVLDDLHAALPSDFYHPYANGLDHGRPVAARSSVTSFGSNRSSAHAMNAFRDLTTSGAKPRYPSLKGQVSNVVRGPPSNLNAPRQLRRGFSSPSTPSLSDTHNQSTTNGRRSPSPSSAHSQVYSTSPRSLSRRSSRSNLEVFPSNFNHNKRRQSWQPGQRKTVKEREAECDDQDDELPEDAIIWGVPVSPRPAHERSLSHSPQPASPALHPVGVKHSSAPAVLAATASPSLSSPLHMTHNGNENAPPGSQQLTKSRTQSWHSAYMSLDPDAKALTAALEAYQEEAEREQEDKVQNGGSPRPSQEALKSTTSAVELPPIRKGDPLIDPLGVSKEKMKVLSRTRPSWLPPKDKKEERKHIKEYQEMMLRVKEAQQKEAAKAKAAQERRERIQVIKSRVWEQHILPRWDHYVLGPGFNEVRQVWWQGIPPQLRGQVWARAIGNDLALTENSYLTASRNAKEAYAELARKTPEEREGDSGDGGELLWECFCRVQELAGETFPEVGLFGKGAPLGEDLVEVCMAYAMYRRDCLRRVPSVH</sequence>
<evidence type="ECO:0000313" key="5">
    <source>
        <dbReference type="Proteomes" id="UP000250266"/>
    </source>
</evidence>
<evidence type="ECO:0000256" key="2">
    <source>
        <dbReference type="SAM" id="MobiDB-lite"/>
    </source>
</evidence>
<feature type="domain" description="SBE2/SBE22 middle" evidence="3">
    <location>
        <begin position="464"/>
        <end position="506"/>
    </location>
</feature>
<dbReference type="Gene3D" id="1.10.10.750">
    <property type="entry name" value="Ypt/Rab-GAP domain of gyp1p, domain 1"/>
    <property type="match status" value="1"/>
</dbReference>
<dbReference type="SUPFAM" id="SSF47923">
    <property type="entry name" value="Ypt/Rab-GAP domain of gyp1p"/>
    <property type="match status" value="1"/>
</dbReference>
<proteinExistence type="predicted"/>
<dbReference type="Pfam" id="PF22874">
    <property type="entry name" value="SBE2_M"/>
    <property type="match status" value="1"/>
</dbReference>
<feature type="region of interest" description="Disordered" evidence="2">
    <location>
        <begin position="331"/>
        <end position="351"/>
    </location>
</feature>
<feature type="compositionally biased region" description="Polar residues" evidence="2">
    <location>
        <begin position="436"/>
        <end position="453"/>
    </location>
</feature>
<feature type="region of interest" description="Disordered" evidence="2">
    <location>
        <begin position="195"/>
        <end position="318"/>
    </location>
</feature>
<keyword evidence="5" id="KW-1185">Reference proteome</keyword>
<feature type="non-terminal residue" evidence="4">
    <location>
        <position position="676"/>
    </location>
</feature>
<evidence type="ECO:0000259" key="3">
    <source>
        <dbReference type="Pfam" id="PF22874"/>
    </source>
</evidence>
<keyword evidence="1" id="KW-0175">Coiled coil</keyword>
<feature type="region of interest" description="Disordered" evidence="2">
    <location>
        <begin position="95"/>
        <end position="129"/>
    </location>
</feature>
<dbReference type="AlphaFoldDB" id="A0A8E2JBD6"/>
<organism evidence="4 5">
    <name type="scientific">Lepidopterella palustris CBS 459.81</name>
    <dbReference type="NCBI Taxonomy" id="1314670"/>
    <lineage>
        <taxon>Eukaryota</taxon>
        <taxon>Fungi</taxon>
        <taxon>Dikarya</taxon>
        <taxon>Ascomycota</taxon>
        <taxon>Pezizomycotina</taxon>
        <taxon>Dothideomycetes</taxon>
        <taxon>Pleosporomycetidae</taxon>
        <taxon>Mytilinidiales</taxon>
        <taxon>Argynnaceae</taxon>
        <taxon>Lepidopterella</taxon>
    </lineage>
</organism>
<reference evidence="4 5" key="1">
    <citation type="journal article" date="2016" name="Nat. Commun.">
        <title>Ectomycorrhizal ecology is imprinted in the genome of the dominant symbiotic fungus Cenococcum geophilum.</title>
        <authorList>
            <consortium name="DOE Joint Genome Institute"/>
            <person name="Peter M."/>
            <person name="Kohler A."/>
            <person name="Ohm R.A."/>
            <person name="Kuo A."/>
            <person name="Krutzmann J."/>
            <person name="Morin E."/>
            <person name="Arend M."/>
            <person name="Barry K.W."/>
            <person name="Binder M."/>
            <person name="Choi C."/>
            <person name="Clum A."/>
            <person name="Copeland A."/>
            <person name="Grisel N."/>
            <person name="Haridas S."/>
            <person name="Kipfer T."/>
            <person name="LaButti K."/>
            <person name="Lindquist E."/>
            <person name="Lipzen A."/>
            <person name="Maire R."/>
            <person name="Meier B."/>
            <person name="Mihaltcheva S."/>
            <person name="Molinier V."/>
            <person name="Murat C."/>
            <person name="Poggeler S."/>
            <person name="Quandt C.A."/>
            <person name="Sperisen C."/>
            <person name="Tritt A."/>
            <person name="Tisserant E."/>
            <person name="Crous P.W."/>
            <person name="Henrissat B."/>
            <person name="Nehls U."/>
            <person name="Egli S."/>
            <person name="Spatafora J.W."/>
            <person name="Grigoriev I.V."/>
            <person name="Martin F.M."/>
        </authorList>
    </citation>
    <scope>NUCLEOTIDE SEQUENCE [LARGE SCALE GENOMIC DNA]</scope>
    <source>
        <strain evidence="4 5">CBS 459.81</strain>
    </source>
</reference>
<evidence type="ECO:0000313" key="4">
    <source>
        <dbReference type="EMBL" id="OCK75769.1"/>
    </source>
</evidence>
<protein>
    <recommendedName>
        <fullName evidence="3">SBE2/SBE22 middle domain-containing protein</fullName>
    </recommendedName>
</protein>
<dbReference type="InterPro" id="IPR053949">
    <property type="entry name" value="SBE2/SBE22_M"/>
</dbReference>
<evidence type="ECO:0000256" key="1">
    <source>
        <dbReference type="SAM" id="Coils"/>
    </source>
</evidence>
<dbReference type="InterPro" id="IPR035969">
    <property type="entry name" value="Rab-GAP_TBC_sf"/>
</dbReference>